<dbReference type="InterPro" id="IPR050396">
    <property type="entry name" value="Glycosyltr_51/Transpeptidase"/>
</dbReference>
<dbReference type="UniPathway" id="UPA00219"/>
<dbReference type="GO" id="GO:0008955">
    <property type="term" value="F:peptidoglycan glycosyltransferase activity"/>
    <property type="evidence" value="ECO:0007669"/>
    <property type="project" value="UniProtKB-EC"/>
</dbReference>
<evidence type="ECO:0000256" key="21">
    <source>
        <dbReference type="ARBA" id="ARBA00023268"/>
    </source>
</evidence>
<dbReference type="InterPro" id="IPR023346">
    <property type="entry name" value="Lysozyme-like_dom_sf"/>
</dbReference>
<evidence type="ECO:0000313" key="32">
    <source>
        <dbReference type="EMBL" id="BCI67817.1"/>
    </source>
</evidence>
<dbReference type="AlphaFoldDB" id="A0A6S6PFR5"/>
<sequence>MISRPLFSQSIFRNQALAGFPQYSTGWGRVPGGSIAWSWGALVVQATGLSGDRNGGDLRVSSDDRLEGGHGGGGSDGDGSGGDGGSKPPFWGGPPRRPRFRMWRKLLGTTVAVLLLGTATAGVVVWYKYAGLVSDLPTVEGLRSYQPPVMSRLYSGDDRLIAELAAERRVFVPYSAIPDRVKNAFLAAEDQKFWSHKGIDPVAILRAGLTDLSRGKGRRPLGASTITQQVARIMLLGSNALSMERKAKEALLALRVEQVLPKEKILEIYLNEIYLGDGAYGIGAASQAYFNKPLDQLDDSEAAFLAALPKSPTNYNPYRFPDAARNRRNWILDRMQELGWLDAQSAEAARQEALATKSFRRPGPAPGSEWFSEEVRRELIEKYGVQQTMQGGLDVHTSFDPALQTSVTAALRDGLMTYDRSHGGWRGAVGHLDAVTRSTALDEATWSAALAAAPHPSGMLDRWRLAVVLDPGNGSVGWLESGTPHRAALLAKDLGWMRVYRALRPGDLLMVEPQAEGGRVAIRQIPRVEGAVVTMDVHTGRVLAMSGGWSFESSQFNRASQAMRQPGSSFKPFVYLTAMEQGISPSQKFDDSAVSYGSWHPNNYEKDFWGATTLHDALRESRNLVTIRLAAHIGIKSVAKIAEDIGLVQNMPHVLPAALGAVETTVLREAGAYASIANGGRKVTPTLIDDVQDRNGHILWRPEGLALSSAAQPQGAAPVGNEPNAVFPVAGQGDDASARPAASPTSTGAVASDAVQSDVPVLTDTRPAVSSEASAFQITTMMQDVIKRGTGVQAGKEIDNPIAGKTGTSQDFNDAWFAGYSADLVTVVWIGFDQPQSLGKNETGGTIAGPIWNRIMKVALEGRPKLDFPVPEGVTLVRYDTGRGVTVDAFKNDQVPGDSSSFAAGSPETGELTAADTGAENLPDSESDMSSGGASESSAPSSSGSGTNSAATPAPAQQPSGGDIGMGGLY</sequence>
<dbReference type="Pfam" id="PF00912">
    <property type="entry name" value="Transgly"/>
    <property type="match status" value="1"/>
</dbReference>
<evidence type="ECO:0000256" key="10">
    <source>
        <dbReference type="ARBA" id="ARBA00022670"/>
    </source>
</evidence>
<evidence type="ECO:0000313" key="33">
    <source>
        <dbReference type="Proteomes" id="UP000515220"/>
    </source>
</evidence>
<dbReference type="Proteomes" id="UP000515220">
    <property type="component" value="Chromosome"/>
</dbReference>
<evidence type="ECO:0000256" key="9">
    <source>
        <dbReference type="ARBA" id="ARBA00022645"/>
    </source>
</evidence>
<evidence type="ECO:0000256" key="14">
    <source>
        <dbReference type="ARBA" id="ARBA00022801"/>
    </source>
</evidence>
<dbReference type="InterPro" id="IPR012338">
    <property type="entry name" value="Beta-lactam/transpept-like"/>
</dbReference>
<proteinExistence type="inferred from homology"/>
<dbReference type="InterPro" id="IPR031376">
    <property type="entry name" value="PCB_OB"/>
</dbReference>
<dbReference type="Pfam" id="PF00905">
    <property type="entry name" value="Transpeptidase"/>
    <property type="match status" value="1"/>
</dbReference>
<evidence type="ECO:0000256" key="18">
    <source>
        <dbReference type="ARBA" id="ARBA00022989"/>
    </source>
</evidence>
<keyword evidence="14" id="KW-0378">Hydrolase</keyword>
<keyword evidence="12" id="KW-0808">Transferase</keyword>
<evidence type="ECO:0000259" key="30">
    <source>
        <dbReference type="Pfam" id="PF00912"/>
    </source>
</evidence>
<keyword evidence="8" id="KW-0997">Cell inner membrane</keyword>
<keyword evidence="19 28" id="KW-0472">Membrane</keyword>
<dbReference type="Gene3D" id="1.10.3810.10">
    <property type="entry name" value="Biosynthetic peptidoglycan transglycosylase-like"/>
    <property type="match status" value="1"/>
</dbReference>
<evidence type="ECO:0000256" key="27">
    <source>
        <dbReference type="SAM" id="MobiDB-lite"/>
    </source>
</evidence>
<dbReference type="InterPro" id="IPR001460">
    <property type="entry name" value="PCN-bd_Tpept"/>
</dbReference>
<evidence type="ECO:0000259" key="31">
    <source>
        <dbReference type="Pfam" id="PF17092"/>
    </source>
</evidence>
<dbReference type="GO" id="GO:0009002">
    <property type="term" value="F:serine-type D-Ala-D-Ala carboxypeptidase activity"/>
    <property type="evidence" value="ECO:0007669"/>
    <property type="project" value="UniProtKB-EC"/>
</dbReference>
<name>A0A6S6PFR5_ACEAC</name>
<dbReference type="GO" id="GO:0006508">
    <property type="term" value="P:proteolysis"/>
    <property type="evidence" value="ECO:0007669"/>
    <property type="project" value="UniProtKB-KW"/>
</dbReference>
<feature type="transmembrane region" description="Helical" evidence="28">
    <location>
        <begin position="106"/>
        <end position="127"/>
    </location>
</feature>
<comment type="pathway">
    <text evidence="2">Cell wall biogenesis; peptidoglycan biosynthesis.</text>
</comment>
<evidence type="ECO:0000259" key="29">
    <source>
        <dbReference type="Pfam" id="PF00905"/>
    </source>
</evidence>
<evidence type="ECO:0000256" key="22">
    <source>
        <dbReference type="ARBA" id="ARBA00023316"/>
    </source>
</evidence>
<dbReference type="FunFam" id="1.10.3810.10:FF:000003">
    <property type="entry name" value="Penicillin-binding protein 1a"/>
    <property type="match status" value="1"/>
</dbReference>
<dbReference type="Pfam" id="PF17092">
    <property type="entry name" value="PCB_OB"/>
    <property type="match status" value="1"/>
</dbReference>
<dbReference type="SUPFAM" id="SSF53955">
    <property type="entry name" value="Lysozyme-like"/>
    <property type="match status" value="1"/>
</dbReference>
<evidence type="ECO:0000256" key="13">
    <source>
        <dbReference type="ARBA" id="ARBA00022692"/>
    </source>
</evidence>
<feature type="region of interest" description="Disordered" evidence="27">
    <location>
        <begin position="53"/>
        <end position="95"/>
    </location>
</feature>
<evidence type="ECO:0000256" key="1">
    <source>
        <dbReference type="ARBA" id="ARBA00004249"/>
    </source>
</evidence>
<comment type="similarity">
    <text evidence="4">In the N-terminal section; belongs to the glycosyltransferase 51 family.</text>
</comment>
<feature type="domain" description="Glycosyl transferase family 51" evidence="30">
    <location>
        <begin position="159"/>
        <end position="336"/>
    </location>
</feature>
<dbReference type="PANTHER" id="PTHR32282">
    <property type="entry name" value="BINDING PROTEIN TRANSPEPTIDASE, PUTATIVE-RELATED"/>
    <property type="match status" value="1"/>
</dbReference>
<reference evidence="32 33" key="1">
    <citation type="submission" date="2020-07" db="EMBL/GenBank/DDBJ databases">
        <title>Complete Genome Sequence of an acetic acid bacterium, Acetobacter aceti JCM20276.</title>
        <authorList>
            <person name="Hirose Y."/>
            <person name="Mihara H."/>
        </authorList>
    </citation>
    <scope>NUCLEOTIDE SEQUENCE [LARGE SCALE GENOMIC DNA]</scope>
    <source>
        <strain evidence="32 33">JCM20276</strain>
    </source>
</reference>
<comment type="catalytic activity">
    <reaction evidence="25">
        <text>[GlcNAc-(1-&gt;4)-Mur2Ac(oyl-L-Ala-gamma-D-Glu-L-Lys-D-Ala-D-Ala)](n)-di-trans,octa-cis-undecaprenyl diphosphate + beta-D-GlcNAc-(1-&gt;4)-Mur2Ac(oyl-L-Ala-gamma-D-Glu-L-Lys-D-Ala-D-Ala)-di-trans,octa-cis-undecaprenyl diphosphate = [GlcNAc-(1-&gt;4)-Mur2Ac(oyl-L-Ala-gamma-D-Glu-L-Lys-D-Ala-D-Ala)](n+1)-di-trans,octa-cis-undecaprenyl diphosphate + di-trans,octa-cis-undecaprenyl diphosphate + H(+)</text>
        <dbReference type="Rhea" id="RHEA:23708"/>
        <dbReference type="Rhea" id="RHEA-COMP:9602"/>
        <dbReference type="Rhea" id="RHEA-COMP:9603"/>
        <dbReference type="ChEBI" id="CHEBI:15378"/>
        <dbReference type="ChEBI" id="CHEBI:58405"/>
        <dbReference type="ChEBI" id="CHEBI:60033"/>
        <dbReference type="ChEBI" id="CHEBI:78435"/>
        <dbReference type="EC" id="2.4.99.28"/>
    </reaction>
</comment>
<evidence type="ECO:0000256" key="20">
    <source>
        <dbReference type="ARBA" id="ARBA00023251"/>
    </source>
</evidence>
<evidence type="ECO:0000256" key="26">
    <source>
        <dbReference type="ARBA" id="ARBA00060592"/>
    </source>
</evidence>
<evidence type="ECO:0000256" key="17">
    <source>
        <dbReference type="ARBA" id="ARBA00022984"/>
    </source>
</evidence>
<evidence type="ECO:0000256" key="6">
    <source>
        <dbReference type="ARBA" id="ARBA00018638"/>
    </source>
</evidence>
<dbReference type="GO" id="GO:0009252">
    <property type="term" value="P:peptidoglycan biosynthetic process"/>
    <property type="evidence" value="ECO:0007669"/>
    <property type="project" value="UniProtKB-UniPathway"/>
</dbReference>
<dbReference type="RefSeq" id="WP_099348357.1">
    <property type="nucleotide sequence ID" value="NZ_AP023326.1"/>
</dbReference>
<keyword evidence="15" id="KW-0133">Cell shape</keyword>
<keyword evidence="13 28" id="KW-0812">Transmembrane</keyword>
<dbReference type="EC" id="2.4.99.28" evidence="24"/>
<evidence type="ECO:0000256" key="28">
    <source>
        <dbReference type="SAM" id="Phobius"/>
    </source>
</evidence>
<evidence type="ECO:0000256" key="25">
    <source>
        <dbReference type="ARBA" id="ARBA00049902"/>
    </source>
</evidence>
<comment type="pathway">
    <text evidence="26">Glycan biosynthesis.</text>
</comment>
<protein>
    <recommendedName>
        <fullName evidence="6">Penicillin-binding protein 1A</fullName>
        <ecNumber evidence="24">2.4.99.28</ecNumber>
        <ecNumber evidence="5">3.4.16.4</ecNumber>
    </recommendedName>
</protein>
<keyword evidence="22" id="KW-0961">Cell wall biogenesis/degradation</keyword>
<feature type="domain" description="Penicillin-binding protein transpeptidase" evidence="29">
    <location>
        <begin position="530"/>
        <end position="857"/>
    </location>
</feature>
<dbReference type="SUPFAM" id="SSF56601">
    <property type="entry name" value="beta-lactamase/transpeptidase-like"/>
    <property type="match status" value="1"/>
</dbReference>
<evidence type="ECO:0000256" key="11">
    <source>
        <dbReference type="ARBA" id="ARBA00022676"/>
    </source>
</evidence>
<evidence type="ECO:0000256" key="4">
    <source>
        <dbReference type="ARBA" id="ARBA00007739"/>
    </source>
</evidence>
<feature type="compositionally biased region" description="Low complexity" evidence="27">
    <location>
        <begin position="733"/>
        <end position="749"/>
    </location>
</feature>
<accession>A0A6S6PFR5</accession>
<dbReference type="Gene3D" id="3.40.710.10">
    <property type="entry name" value="DD-peptidase/beta-lactamase superfamily"/>
    <property type="match status" value="3"/>
</dbReference>
<evidence type="ECO:0000256" key="23">
    <source>
        <dbReference type="ARBA" id="ARBA00034000"/>
    </source>
</evidence>
<evidence type="ECO:0000256" key="3">
    <source>
        <dbReference type="ARBA" id="ARBA00007090"/>
    </source>
</evidence>
<dbReference type="GO" id="GO:0008360">
    <property type="term" value="P:regulation of cell shape"/>
    <property type="evidence" value="ECO:0007669"/>
    <property type="project" value="UniProtKB-KW"/>
</dbReference>
<feature type="compositionally biased region" description="Basic and acidic residues" evidence="27">
    <location>
        <begin position="54"/>
        <end position="68"/>
    </location>
</feature>
<comment type="subcellular location">
    <subcellularLocation>
        <location evidence="1">Cell inner membrane</location>
        <topology evidence="1">Single-pass type II membrane protein</topology>
    </subcellularLocation>
</comment>
<feature type="compositionally biased region" description="Low complexity" evidence="27">
    <location>
        <begin position="928"/>
        <end position="959"/>
    </location>
</feature>
<evidence type="ECO:0000256" key="7">
    <source>
        <dbReference type="ARBA" id="ARBA00022475"/>
    </source>
</evidence>
<dbReference type="NCBIfam" id="TIGR02074">
    <property type="entry name" value="PBP_1a_fam"/>
    <property type="match status" value="1"/>
</dbReference>
<keyword evidence="10" id="KW-0645">Protease</keyword>
<keyword evidence="17" id="KW-0573">Peptidoglycan synthesis</keyword>
<keyword evidence="9" id="KW-0121">Carboxypeptidase</keyword>
<evidence type="ECO:0000256" key="16">
    <source>
        <dbReference type="ARBA" id="ARBA00022968"/>
    </source>
</evidence>
<feature type="region of interest" description="Disordered" evidence="27">
    <location>
        <begin position="710"/>
        <end position="755"/>
    </location>
</feature>
<dbReference type="EC" id="3.4.16.4" evidence="5"/>
<evidence type="ECO:0000256" key="19">
    <source>
        <dbReference type="ARBA" id="ARBA00023136"/>
    </source>
</evidence>
<comment type="similarity">
    <text evidence="3">In the C-terminal section; belongs to the transpeptidase family.</text>
</comment>
<evidence type="ECO:0000256" key="24">
    <source>
        <dbReference type="ARBA" id="ARBA00044770"/>
    </source>
</evidence>
<dbReference type="GO" id="GO:0030288">
    <property type="term" value="C:outer membrane-bounded periplasmic space"/>
    <property type="evidence" value="ECO:0007669"/>
    <property type="project" value="TreeGrafter"/>
</dbReference>
<feature type="region of interest" description="Disordered" evidence="27">
    <location>
        <begin position="890"/>
        <end position="970"/>
    </location>
</feature>
<dbReference type="PANTHER" id="PTHR32282:SF27">
    <property type="entry name" value="PENICILLIN-BINDING PROTEIN 1A"/>
    <property type="match status" value="1"/>
</dbReference>
<dbReference type="InterPro" id="IPR001264">
    <property type="entry name" value="Glyco_trans_51"/>
</dbReference>
<keyword evidence="11" id="KW-0328">Glycosyltransferase</keyword>
<organism evidence="32 33">
    <name type="scientific">Acetobacter aceti</name>
    <dbReference type="NCBI Taxonomy" id="435"/>
    <lineage>
        <taxon>Bacteria</taxon>
        <taxon>Pseudomonadati</taxon>
        <taxon>Pseudomonadota</taxon>
        <taxon>Alphaproteobacteria</taxon>
        <taxon>Acetobacterales</taxon>
        <taxon>Acetobacteraceae</taxon>
        <taxon>Acetobacter</taxon>
        <taxon>Acetobacter subgen. Acetobacter</taxon>
    </lineage>
</organism>
<dbReference type="GO" id="GO:0005886">
    <property type="term" value="C:plasma membrane"/>
    <property type="evidence" value="ECO:0007669"/>
    <property type="project" value="UniProtKB-SubCell"/>
</dbReference>
<dbReference type="GO" id="GO:0071555">
    <property type="term" value="P:cell wall organization"/>
    <property type="evidence" value="ECO:0007669"/>
    <property type="project" value="UniProtKB-KW"/>
</dbReference>
<keyword evidence="16" id="KW-0735">Signal-anchor</keyword>
<evidence type="ECO:0000256" key="2">
    <source>
        <dbReference type="ARBA" id="ARBA00004752"/>
    </source>
</evidence>
<dbReference type="GO" id="GO:0046677">
    <property type="term" value="P:response to antibiotic"/>
    <property type="evidence" value="ECO:0007669"/>
    <property type="project" value="UniProtKB-KW"/>
</dbReference>
<dbReference type="InterPro" id="IPR036950">
    <property type="entry name" value="PBP_transglycosylase"/>
</dbReference>
<keyword evidence="21" id="KW-0511">Multifunctional enzyme</keyword>
<evidence type="ECO:0000256" key="15">
    <source>
        <dbReference type="ARBA" id="ARBA00022960"/>
    </source>
</evidence>
<gene>
    <name evidence="32" type="ORF">AAJCM20276_24410</name>
</gene>
<feature type="domain" description="Penicillin-binding protein OB-like" evidence="31">
    <location>
        <begin position="425"/>
        <end position="528"/>
    </location>
</feature>
<feature type="compositionally biased region" description="Gly residues" evidence="27">
    <location>
        <begin position="69"/>
        <end position="85"/>
    </location>
</feature>
<keyword evidence="18 28" id="KW-1133">Transmembrane helix</keyword>
<dbReference type="EMBL" id="AP023326">
    <property type="protein sequence ID" value="BCI67817.1"/>
    <property type="molecule type" value="Genomic_DNA"/>
</dbReference>
<comment type="catalytic activity">
    <reaction evidence="23">
        <text>Preferential cleavage: (Ac)2-L-Lys-D-Ala-|-D-Ala. Also transpeptidation of peptidyl-alanyl moieties that are N-acyl substituents of D-alanine.</text>
        <dbReference type="EC" id="3.4.16.4"/>
    </reaction>
</comment>
<keyword evidence="20" id="KW-0046">Antibiotic resistance</keyword>
<keyword evidence="7" id="KW-1003">Cell membrane</keyword>
<evidence type="ECO:0000256" key="5">
    <source>
        <dbReference type="ARBA" id="ARBA00012448"/>
    </source>
</evidence>
<dbReference type="GO" id="GO:0008658">
    <property type="term" value="F:penicillin binding"/>
    <property type="evidence" value="ECO:0007669"/>
    <property type="project" value="InterPro"/>
</dbReference>
<evidence type="ECO:0000256" key="12">
    <source>
        <dbReference type="ARBA" id="ARBA00022679"/>
    </source>
</evidence>
<evidence type="ECO:0000256" key="8">
    <source>
        <dbReference type="ARBA" id="ARBA00022519"/>
    </source>
</evidence>